<gene>
    <name evidence="1" type="ORF">HMPREF0022_02452</name>
</gene>
<organism evidence="1 2">
    <name type="scientific">Acinetobacter baumannii 6014059</name>
    <dbReference type="NCBI Taxonomy" id="525242"/>
    <lineage>
        <taxon>Bacteria</taxon>
        <taxon>Pseudomonadati</taxon>
        <taxon>Pseudomonadota</taxon>
        <taxon>Gammaproteobacteria</taxon>
        <taxon>Moraxellales</taxon>
        <taxon>Moraxellaceae</taxon>
        <taxon>Acinetobacter</taxon>
        <taxon>Acinetobacter calcoaceticus/baumannii complex</taxon>
    </lineage>
</organism>
<reference evidence="1 2" key="1">
    <citation type="submission" date="2011-04" db="EMBL/GenBank/DDBJ databases">
        <authorList>
            <person name="Weinstock G."/>
            <person name="Sodergren E."/>
            <person name="Clifton S."/>
            <person name="Fulton L."/>
            <person name="Fulton B."/>
            <person name="Courtney L."/>
            <person name="Fronick C."/>
            <person name="Harrison M."/>
            <person name="Strong C."/>
            <person name="Farmer C."/>
            <person name="Delahaunty K."/>
            <person name="Markovic C."/>
            <person name="Hall O."/>
            <person name="Minx P."/>
            <person name="Tomlinson C."/>
            <person name="Mitreva M."/>
            <person name="Hou S."/>
            <person name="Chen J."/>
            <person name="Wollam A."/>
            <person name="Pepin K.H."/>
            <person name="Johnson M."/>
            <person name="Bhonagiri V."/>
            <person name="Zhang X."/>
            <person name="Suruliraj S."/>
            <person name="Warren W."/>
            <person name="Chinwalla A."/>
            <person name="Mardis E.R."/>
            <person name="Wilson R.K."/>
        </authorList>
    </citation>
    <scope>NUCLEOTIDE SEQUENCE [LARGE SCALE GENOMIC DNA]</scope>
    <source>
        <strain evidence="1 2">6014059</strain>
    </source>
</reference>
<sequence>MMIYGYVQNVRHEIMRHAHHARNIAYWSLMYQDKERVKNVEISLRNPVKHVIV</sequence>
<proteinExistence type="predicted"/>
<name>A0A828SNT0_ACIBA</name>
<comment type="caution">
    <text evidence="1">The sequence shown here is derived from an EMBL/GenBank/DDBJ whole genome shotgun (WGS) entry which is preliminary data.</text>
</comment>
<dbReference type="EMBL" id="ACYS02000127">
    <property type="protein sequence ID" value="EGJ67770.1"/>
    <property type="molecule type" value="Genomic_DNA"/>
</dbReference>
<accession>A0A828SNT0</accession>
<dbReference type="AlphaFoldDB" id="A0A828SNT0"/>
<dbReference type="Proteomes" id="UP000003204">
    <property type="component" value="Unassembled WGS sequence"/>
</dbReference>
<evidence type="ECO:0000313" key="1">
    <source>
        <dbReference type="EMBL" id="EGJ67770.1"/>
    </source>
</evidence>
<protein>
    <submittedName>
        <fullName evidence="1">Uncharacterized protein</fullName>
    </submittedName>
</protein>
<evidence type="ECO:0000313" key="2">
    <source>
        <dbReference type="Proteomes" id="UP000003204"/>
    </source>
</evidence>